<reference evidence="6 8" key="2">
    <citation type="journal article" date="2013" name="Nature">
        <title>Insights into bilaterian evolution from three spiralian genomes.</title>
        <authorList>
            <person name="Simakov O."/>
            <person name="Marletaz F."/>
            <person name="Cho S.J."/>
            <person name="Edsinger-Gonzales E."/>
            <person name="Havlak P."/>
            <person name="Hellsten U."/>
            <person name="Kuo D.H."/>
            <person name="Larsson T."/>
            <person name="Lv J."/>
            <person name="Arendt D."/>
            <person name="Savage R."/>
            <person name="Osoegawa K."/>
            <person name="de Jong P."/>
            <person name="Grimwood J."/>
            <person name="Chapman J.A."/>
            <person name="Shapiro H."/>
            <person name="Aerts A."/>
            <person name="Otillar R.P."/>
            <person name="Terry A.Y."/>
            <person name="Boore J.L."/>
            <person name="Grigoriev I.V."/>
            <person name="Lindberg D.R."/>
            <person name="Seaver E.C."/>
            <person name="Weisblat D.A."/>
            <person name="Putnam N.H."/>
            <person name="Rokhsar D.S."/>
        </authorList>
    </citation>
    <scope>NUCLEOTIDE SEQUENCE</scope>
    <source>
        <strain evidence="6 8">I ESC-2004</strain>
    </source>
</reference>
<feature type="compositionally biased region" description="Acidic residues" evidence="5">
    <location>
        <begin position="196"/>
        <end position="222"/>
    </location>
</feature>
<keyword evidence="8" id="KW-1185">Reference proteome</keyword>
<dbReference type="EMBL" id="KB294622">
    <property type="protein sequence ID" value="ELU14314.1"/>
    <property type="molecule type" value="Genomic_DNA"/>
</dbReference>
<proteinExistence type="inferred from homology"/>
<sequence length="222" mass="23623">MDADGLPIIGTGIDFTKVEAIHQKRTLAFLNHFITHTARFMNRFSCVCEEKLSDLSVKIQRLETSMSILEAKLSSIPGLDNITVAARTENATASSSALTAATAPPPSVSNTSETSAPSQTNASNTAEETIPDEIPVQQTPTNTVAQDPAYAKFLKMLKLGVPVGAIKMKMQLEGLNPDLLDTPDAPAPSSSQNAQEDSDVDFSDDGDQSESDDDSTSDAFSD</sequence>
<dbReference type="EMBL" id="AMQN01004900">
    <property type="status" value="NOT_ANNOTATED_CDS"/>
    <property type="molecule type" value="Genomic_DNA"/>
</dbReference>
<dbReference type="EMBL" id="AMQN01004899">
    <property type="status" value="NOT_ANNOTATED_CDS"/>
    <property type="molecule type" value="Genomic_DNA"/>
</dbReference>
<dbReference type="OrthoDB" id="268027at2759"/>
<protein>
    <recommendedName>
        <fullName evidence="2">WASH complex subunit 3</fullName>
    </recommendedName>
    <alternativeName>
        <fullName evidence="4">Coiled-coil domain-containing protein 53</fullName>
    </alternativeName>
</protein>
<dbReference type="PANTHER" id="PTHR13015:SF0">
    <property type="entry name" value="WASH COMPLEX SUBUNIT 3"/>
    <property type="match status" value="1"/>
</dbReference>
<dbReference type="OMA" id="GCETKFV"/>
<organism evidence="6">
    <name type="scientific">Capitella teleta</name>
    <name type="common">Polychaete worm</name>
    <dbReference type="NCBI Taxonomy" id="283909"/>
    <lineage>
        <taxon>Eukaryota</taxon>
        <taxon>Metazoa</taxon>
        <taxon>Spiralia</taxon>
        <taxon>Lophotrochozoa</taxon>
        <taxon>Annelida</taxon>
        <taxon>Polychaeta</taxon>
        <taxon>Sedentaria</taxon>
        <taxon>Scolecida</taxon>
        <taxon>Capitellidae</taxon>
        <taxon>Capitella</taxon>
    </lineage>
</organism>
<evidence type="ECO:0000256" key="4">
    <source>
        <dbReference type="ARBA" id="ARBA00030721"/>
    </source>
</evidence>
<name>R7V6W9_CAPTE</name>
<dbReference type="FunFam" id="1.20.5.110:FF:000025">
    <property type="entry name" value="Putative WASH complex subunit CCDC53"/>
    <property type="match status" value="1"/>
</dbReference>
<dbReference type="EnsemblMetazoa" id="CapteT164855">
    <property type="protein sequence ID" value="CapteP164855"/>
    <property type="gene ID" value="CapteG164855"/>
</dbReference>
<comment type="similarity">
    <text evidence="1">Belongs to the CCDC53 family.</text>
</comment>
<evidence type="ECO:0000313" key="6">
    <source>
        <dbReference type="EMBL" id="ELU14314.1"/>
    </source>
</evidence>
<feature type="compositionally biased region" description="Polar residues" evidence="5">
    <location>
        <begin position="113"/>
        <end position="127"/>
    </location>
</feature>
<evidence type="ECO:0000313" key="8">
    <source>
        <dbReference type="Proteomes" id="UP000014760"/>
    </source>
</evidence>
<dbReference type="GO" id="GO:0071203">
    <property type="term" value="C:WASH complex"/>
    <property type="evidence" value="ECO:0007669"/>
    <property type="project" value="InterPro"/>
</dbReference>
<dbReference type="STRING" id="283909.R7V6W9"/>
<evidence type="ECO:0000256" key="2">
    <source>
        <dbReference type="ARBA" id="ARBA00013578"/>
    </source>
</evidence>
<reference evidence="8" key="1">
    <citation type="submission" date="2012-12" db="EMBL/GenBank/DDBJ databases">
        <authorList>
            <person name="Hellsten U."/>
            <person name="Grimwood J."/>
            <person name="Chapman J.A."/>
            <person name="Shapiro H."/>
            <person name="Aerts A."/>
            <person name="Otillar R.P."/>
            <person name="Terry A.Y."/>
            <person name="Boore J.L."/>
            <person name="Simakov O."/>
            <person name="Marletaz F."/>
            <person name="Cho S.-J."/>
            <person name="Edsinger-Gonzales E."/>
            <person name="Havlak P."/>
            <person name="Kuo D.-H."/>
            <person name="Larsson T."/>
            <person name="Lv J."/>
            <person name="Arendt D."/>
            <person name="Savage R."/>
            <person name="Osoegawa K."/>
            <person name="de Jong P."/>
            <person name="Lindberg D.R."/>
            <person name="Seaver E.C."/>
            <person name="Weisblat D.A."/>
            <person name="Putnam N.H."/>
            <person name="Grigoriev I.V."/>
            <person name="Rokhsar D.S."/>
        </authorList>
    </citation>
    <scope>NUCLEOTIDE SEQUENCE</scope>
    <source>
        <strain evidence="8">I ESC-2004</strain>
    </source>
</reference>
<dbReference type="PANTHER" id="PTHR13015">
    <property type="entry name" value="PROTEIN AD-016-RELATED"/>
    <property type="match status" value="1"/>
</dbReference>
<dbReference type="GO" id="GO:0030041">
    <property type="term" value="P:actin filament polymerization"/>
    <property type="evidence" value="ECO:0007669"/>
    <property type="project" value="TreeGrafter"/>
</dbReference>
<dbReference type="Pfam" id="PF10152">
    <property type="entry name" value="CCDC53"/>
    <property type="match status" value="1"/>
</dbReference>
<evidence type="ECO:0000313" key="7">
    <source>
        <dbReference type="EnsemblMetazoa" id="CapteP164855"/>
    </source>
</evidence>
<evidence type="ECO:0000256" key="1">
    <source>
        <dbReference type="ARBA" id="ARBA00006290"/>
    </source>
</evidence>
<evidence type="ECO:0000256" key="3">
    <source>
        <dbReference type="ARBA" id="ARBA00023054"/>
    </source>
</evidence>
<dbReference type="Proteomes" id="UP000014760">
    <property type="component" value="Unassembled WGS sequence"/>
</dbReference>
<dbReference type="EMBL" id="AMQN01004898">
    <property type="status" value="NOT_ANNOTATED_CDS"/>
    <property type="molecule type" value="Genomic_DNA"/>
</dbReference>
<dbReference type="HOGENOM" id="CLU_117940_0_0_1"/>
<feature type="compositionally biased region" description="Low complexity" evidence="5">
    <location>
        <begin position="177"/>
        <end position="188"/>
    </location>
</feature>
<dbReference type="Gene3D" id="1.20.5.110">
    <property type="match status" value="1"/>
</dbReference>
<evidence type="ECO:0000256" key="5">
    <source>
        <dbReference type="SAM" id="MobiDB-lite"/>
    </source>
</evidence>
<dbReference type="GO" id="GO:0006887">
    <property type="term" value="P:exocytosis"/>
    <property type="evidence" value="ECO:0007669"/>
    <property type="project" value="TreeGrafter"/>
</dbReference>
<feature type="region of interest" description="Disordered" evidence="5">
    <location>
        <begin position="94"/>
        <end position="143"/>
    </location>
</feature>
<accession>R7V6W9</accession>
<keyword evidence="3" id="KW-0175">Coiled coil</keyword>
<dbReference type="FunCoup" id="R7V6W9">
    <property type="interactions" value="982"/>
</dbReference>
<reference evidence="7" key="3">
    <citation type="submission" date="2015-06" db="UniProtKB">
        <authorList>
            <consortium name="EnsemblMetazoa"/>
        </authorList>
    </citation>
    <scope>IDENTIFICATION</scope>
</reference>
<dbReference type="InterPro" id="IPR019309">
    <property type="entry name" value="WASHC3"/>
</dbReference>
<dbReference type="AlphaFoldDB" id="R7V6W9"/>
<feature type="compositionally biased region" description="Low complexity" evidence="5">
    <location>
        <begin position="94"/>
        <end position="112"/>
    </location>
</feature>
<feature type="region of interest" description="Disordered" evidence="5">
    <location>
        <begin position="176"/>
        <end position="222"/>
    </location>
</feature>
<gene>
    <name evidence="6" type="ORF">CAPTEDRAFT_164855</name>
</gene>